<keyword evidence="2" id="KW-1185">Reference proteome</keyword>
<proteinExistence type="predicted"/>
<evidence type="ECO:0000313" key="1">
    <source>
        <dbReference type="EMBL" id="KAK8376270.1"/>
    </source>
</evidence>
<organism evidence="1 2">
    <name type="scientific">Scylla paramamosain</name>
    <name type="common">Mud crab</name>
    <dbReference type="NCBI Taxonomy" id="85552"/>
    <lineage>
        <taxon>Eukaryota</taxon>
        <taxon>Metazoa</taxon>
        <taxon>Ecdysozoa</taxon>
        <taxon>Arthropoda</taxon>
        <taxon>Crustacea</taxon>
        <taxon>Multicrustacea</taxon>
        <taxon>Malacostraca</taxon>
        <taxon>Eumalacostraca</taxon>
        <taxon>Eucarida</taxon>
        <taxon>Decapoda</taxon>
        <taxon>Pleocyemata</taxon>
        <taxon>Brachyura</taxon>
        <taxon>Eubrachyura</taxon>
        <taxon>Portunoidea</taxon>
        <taxon>Portunidae</taxon>
        <taxon>Portuninae</taxon>
        <taxon>Scylla</taxon>
    </lineage>
</organism>
<dbReference type="PANTHER" id="PTHR47331:SF1">
    <property type="entry name" value="GAG-LIKE PROTEIN"/>
    <property type="match status" value="1"/>
</dbReference>
<name>A0AAW0SLK8_SCYPA</name>
<reference evidence="1 2" key="1">
    <citation type="submission" date="2023-03" db="EMBL/GenBank/DDBJ databases">
        <title>High-quality genome of Scylla paramamosain provides insights in environmental adaptation.</title>
        <authorList>
            <person name="Zhang L."/>
        </authorList>
    </citation>
    <scope>NUCLEOTIDE SEQUENCE [LARGE SCALE GENOMIC DNA]</scope>
    <source>
        <strain evidence="1">LZ_2023a</strain>
        <tissue evidence="1">Muscle</tissue>
    </source>
</reference>
<dbReference type="EMBL" id="JARAKH010000049">
    <property type="protein sequence ID" value="KAK8376270.1"/>
    <property type="molecule type" value="Genomic_DNA"/>
</dbReference>
<evidence type="ECO:0008006" key="3">
    <source>
        <dbReference type="Google" id="ProtNLM"/>
    </source>
</evidence>
<dbReference type="AlphaFoldDB" id="A0AAW0SLK8"/>
<accession>A0AAW0SLK8</accession>
<gene>
    <name evidence="1" type="ORF">O3P69_008755</name>
</gene>
<dbReference type="Proteomes" id="UP001487740">
    <property type="component" value="Unassembled WGS sequence"/>
</dbReference>
<dbReference type="PANTHER" id="PTHR47331">
    <property type="entry name" value="PHD-TYPE DOMAIN-CONTAINING PROTEIN"/>
    <property type="match status" value="1"/>
</dbReference>
<evidence type="ECO:0000313" key="2">
    <source>
        <dbReference type="Proteomes" id="UP001487740"/>
    </source>
</evidence>
<comment type="caution">
    <text evidence="1">The sequence shown here is derived from an EMBL/GenBank/DDBJ whole genome shotgun (WGS) entry which is preliminary data.</text>
</comment>
<protein>
    <recommendedName>
        <fullName evidence="3">Peptidase aspartic putative domain-containing protein</fullName>
    </recommendedName>
</protein>
<sequence>MKFIRDAADEASDPVFGRLVNKEQKKDKGRNQQRCGLKHNTYLHLPNRKPDEDTNVQAPTVPHTPMFTPTSENISVSPRMINYARSQGGKLALPIVPARVRCTDTETVIDTYAMLDPETNTTYCTEELCDKLGAKEMTHQMELITITQTRMPVESTVITLFVSDIHNKQEPCCIPEVTVRPSLNINLSGLSSCVELQKWPHLQNLEIPKLDVEEVHLLIGQECADLLLPDEIKKGHPGVPFAVHTPLGWAINGPIDPFKPTVKTSYFVHNRSSLERDLSRL</sequence>